<protein>
    <submittedName>
        <fullName evidence="5">Protocatechuate 3,4-dioxygenase subunit alpha</fullName>
    </submittedName>
</protein>
<dbReference type="Proteomes" id="UP000637423">
    <property type="component" value="Unassembled WGS sequence"/>
</dbReference>
<evidence type="ECO:0000256" key="3">
    <source>
        <dbReference type="ARBA" id="ARBA00023002"/>
    </source>
</evidence>
<dbReference type="PANTHER" id="PTHR33711:SF9">
    <property type="entry name" value="PROTOCATECHUATE 3,4-DIOXYGENASE ALPHA CHAIN"/>
    <property type="match status" value="1"/>
</dbReference>
<dbReference type="PANTHER" id="PTHR33711">
    <property type="entry name" value="DIOXYGENASE, PUTATIVE (AFU_ORTHOLOGUE AFUA_2G02910)-RELATED"/>
    <property type="match status" value="1"/>
</dbReference>
<dbReference type="NCBIfam" id="TIGR02423">
    <property type="entry name" value="protocat_alph"/>
    <property type="match status" value="1"/>
</dbReference>
<dbReference type="Gene3D" id="2.60.130.10">
    <property type="entry name" value="Aromatic compound dioxygenase"/>
    <property type="match status" value="1"/>
</dbReference>
<sequence length="195" mass="21487">MTLKQTPSQTVGPYFAYGLTPQQYNYDMLSIFDAVIADHSAKGEHIQIVGQVLDGAGKPVADAMLEFLQADADGKHIASTDDIIHTGFTGYARIGTGSDVQQRYVLQTVKPGRTAPGQAPHVNVIVFMRGLLVHAYTRLYFDDEATANSEDDILNSVPADRRHTLIAKREQQAGGVVYRFDIHMQGQDETVFFDV</sequence>
<proteinExistence type="inferred from homology"/>
<dbReference type="InterPro" id="IPR012786">
    <property type="entry name" value="Protocat_dOase_a"/>
</dbReference>
<evidence type="ECO:0000256" key="2">
    <source>
        <dbReference type="ARBA" id="ARBA00022964"/>
    </source>
</evidence>
<feature type="domain" description="Intradiol ring-cleavage dioxygenases" evidence="4">
    <location>
        <begin position="38"/>
        <end position="186"/>
    </location>
</feature>
<dbReference type="EMBL" id="BMED01000004">
    <property type="protein sequence ID" value="GGC86981.1"/>
    <property type="molecule type" value="Genomic_DNA"/>
</dbReference>
<organism evidence="5 6">
    <name type="scientific">Undibacterium terreum</name>
    <dbReference type="NCBI Taxonomy" id="1224302"/>
    <lineage>
        <taxon>Bacteria</taxon>
        <taxon>Pseudomonadati</taxon>
        <taxon>Pseudomonadota</taxon>
        <taxon>Betaproteobacteria</taxon>
        <taxon>Burkholderiales</taxon>
        <taxon>Oxalobacteraceae</taxon>
        <taxon>Undibacterium</taxon>
    </lineage>
</organism>
<name>A0A916UT17_9BURK</name>
<dbReference type="GO" id="GO:0008199">
    <property type="term" value="F:ferric iron binding"/>
    <property type="evidence" value="ECO:0007669"/>
    <property type="project" value="InterPro"/>
</dbReference>
<dbReference type="RefSeq" id="WP_188567690.1">
    <property type="nucleotide sequence ID" value="NZ_BMED01000004.1"/>
</dbReference>
<evidence type="ECO:0000313" key="5">
    <source>
        <dbReference type="EMBL" id="GGC86981.1"/>
    </source>
</evidence>
<dbReference type="Pfam" id="PF00775">
    <property type="entry name" value="Dioxygenase_C"/>
    <property type="match status" value="1"/>
</dbReference>
<comment type="similarity">
    <text evidence="1">Belongs to the intradiol ring-cleavage dioxygenase family.</text>
</comment>
<reference evidence="5" key="1">
    <citation type="journal article" date="2014" name="Int. J. Syst. Evol. Microbiol.">
        <title>Complete genome sequence of Corynebacterium casei LMG S-19264T (=DSM 44701T), isolated from a smear-ripened cheese.</title>
        <authorList>
            <consortium name="US DOE Joint Genome Institute (JGI-PGF)"/>
            <person name="Walter F."/>
            <person name="Albersmeier A."/>
            <person name="Kalinowski J."/>
            <person name="Ruckert C."/>
        </authorList>
    </citation>
    <scope>NUCLEOTIDE SEQUENCE</scope>
    <source>
        <strain evidence="5">CGMCC 1.10998</strain>
    </source>
</reference>
<reference evidence="5" key="2">
    <citation type="submission" date="2020-09" db="EMBL/GenBank/DDBJ databases">
        <authorList>
            <person name="Sun Q."/>
            <person name="Zhou Y."/>
        </authorList>
    </citation>
    <scope>NUCLEOTIDE SEQUENCE</scope>
    <source>
        <strain evidence="5">CGMCC 1.10998</strain>
    </source>
</reference>
<gene>
    <name evidence="5" type="primary">pcaG</name>
    <name evidence="5" type="ORF">GCM10011396_37840</name>
</gene>
<dbReference type="InterPro" id="IPR015889">
    <property type="entry name" value="Intradiol_dOase_core"/>
</dbReference>
<evidence type="ECO:0000259" key="4">
    <source>
        <dbReference type="Pfam" id="PF00775"/>
    </source>
</evidence>
<dbReference type="AlphaFoldDB" id="A0A916UT17"/>
<dbReference type="InterPro" id="IPR000627">
    <property type="entry name" value="Intradiol_dOase_C"/>
</dbReference>
<dbReference type="GO" id="GO:0018578">
    <property type="term" value="F:protocatechuate 3,4-dioxygenase activity"/>
    <property type="evidence" value="ECO:0007669"/>
    <property type="project" value="InterPro"/>
</dbReference>
<evidence type="ECO:0000313" key="6">
    <source>
        <dbReference type="Proteomes" id="UP000637423"/>
    </source>
</evidence>
<evidence type="ECO:0000256" key="1">
    <source>
        <dbReference type="ARBA" id="ARBA00007825"/>
    </source>
</evidence>
<accession>A0A916UT17</accession>
<dbReference type="CDD" id="cd03463">
    <property type="entry name" value="3_4-PCD_alpha"/>
    <property type="match status" value="1"/>
</dbReference>
<keyword evidence="6" id="KW-1185">Reference proteome</keyword>
<dbReference type="SUPFAM" id="SSF49482">
    <property type="entry name" value="Aromatic compound dioxygenase"/>
    <property type="match status" value="1"/>
</dbReference>
<keyword evidence="3" id="KW-0560">Oxidoreductase</keyword>
<keyword evidence="2" id="KW-0223">Dioxygenase</keyword>
<comment type="caution">
    <text evidence="5">The sequence shown here is derived from an EMBL/GenBank/DDBJ whole genome shotgun (WGS) entry which is preliminary data.</text>
</comment>
<dbReference type="InterPro" id="IPR050770">
    <property type="entry name" value="Intradiol_RC_Dioxygenase"/>
</dbReference>